<evidence type="ECO:0000259" key="2">
    <source>
        <dbReference type="Pfam" id="PF20666"/>
    </source>
</evidence>
<dbReference type="InterPro" id="IPR048344">
    <property type="entry name" value="Zw10_middle"/>
</dbReference>
<dbReference type="Pfam" id="PF20666">
    <property type="entry name" value="ZW10_C"/>
    <property type="match status" value="1"/>
</dbReference>
<proteinExistence type="predicted"/>
<dbReference type="InterPro" id="IPR046362">
    <property type="entry name" value="Zw10/DSL1_C_sf"/>
</dbReference>
<evidence type="ECO:0000313" key="3">
    <source>
        <dbReference type="EMBL" id="CRZ10499.1"/>
    </source>
</evidence>
<dbReference type="Pfam" id="PF20665">
    <property type="entry name" value="Zw10_middle"/>
    <property type="match status" value="1"/>
</dbReference>
<dbReference type="GO" id="GO:0005737">
    <property type="term" value="C:cytoplasm"/>
    <property type="evidence" value="ECO:0007669"/>
    <property type="project" value="GOC"/>
</dbReference>
<dbReference type="PANTHER" id="PTHR12205:SF0">
    <property type="entry name" value="CENTROMERE_KINETOCHORE PROTEIN ZW10 HOMOLOG"/>
    <property type="match status" value="1"/>
</dbReference>
<dbReference type="InterPro" id="IPR048343">
    <property type="entry name" value="ZW10_C"/>
</dbReference>
<dbReference type="GO" id="GO:1990423">
    <property type="term" value="C:RZZ complex"/>
    <property type="evidence" value="ECO:0007669"/>
    <property type="project" value="TreeGrafter"/>
</dbReference>
<feature type="domain" description="Centromere/kinetochore protein zw10 middle" evidence="1">
    <location>
        <begin position="239"/>
        <end position="384"/>
    </location>
</feature>
<protein>
    <submittedName>
        <fullName evidence="3">Uncharacterized protein</fullName>
    </submittedName>
</protein>
<dbReference type="GO" id="GO:0007094">
    <property type="term" value="P:mitotic spindle assembly checkpoint signaling"/>
    <property type="evidence" value="ECO:0007669"/>
    <property type="project" value="TreeGrafter"/>
</dbReference>
<evidence type="ECO:0000259" key="1">
    <source>
        <dbReference type="Pfam" id="PF20665"/>
    </source>
</evidence>
<dbReference type="GO" id="GO:0006888">
    <property type="term" value="P:endoplasmic reticulum to Golgi vesicle-mediated transport"/>
    <property type="evidence" value="ECO:0007669"/>
    <property type="project" value="TreeGrafter"/>
</dbReference>
<reference evidence="3" key="1">
    <citation type="submission" date="2015-04" db="EMBL/GenBank/DDBJ databases">
        <title>The genome sequence of the plant pathogenic Rhizarian Plasmodiophora brassicae reveals insights in its biotrophic life cycle and the origin of chitin synthesis.</title>
        <authorList>
            <person name="Schwelm A."/>
            <person name="Fogelqvist J."/>
            <person name="Knaust A."/>
            <person name="Julke S."/>
            <person name="Lilja T."/>
            <person name="Dhandapani V."/>
            <person name="Bonilla-Rosso G."/>
            <person name="Karlsson M."/>
            <person name="Shevchenko A."/>
            <person name="Choi S.R."/>
            <person name="Kim H.G."/>
            <person name="Park J.Y."/>
            <person name="Lim Y.P."/>
            <person name="Ludwig-Muller J."/>
            <person name="Dixelius C."/>
        </authorList>
    </citation>
    <scope>NUCLEOTIDE SEQUENCE</scope>
    <source>
        <tissue evidence="3">Potato root galls</tissue>
    </source>
</reference>
<feature type="domain" description="Centromere/kinetochore protein zw10 C-terminal" evidence="2">
    <location>
        <begin position="438"/>
        <end position="535"/>
    </location>
</feature>
<organism evidence="3">
    <name type="scientific">Spongospora subterranea</name>
    <dbReference type="NCBI Taxonomy" id="70186"/>
    <lineage>
        <taxon>Eukaryota</taxon>
        <taxon>Sar</taxon>
        <taxon>Rhizaria</taxon>
        <taxon>Endomyxa</taxon>
        <taxon>Phytomyxea</taxon>
        <taxon>Plasmodiophorida</taxon>
        <taxon>Plasmodiophoridae</taxon>
        <taxon>Spongospora</taxon>
    </lineage>
</organism>
<sequence>MEMIESDLRLAVPELFDDKVDLLTDGLAIVDSALRHYMDELKLSMASNKDIVECVQRAASTLLQDFGKTSAMADQVRSSFMNLEKQTRYDLKRLENNLLELSFIERAEEAVLLYNACCEPQNNDVDVVVEAQHLHQLRVNLNRLAELVTVGDNSQTEAAESVRAYSDCFIRDRLLSRTLFDCIKFSKQTITLTKKKLPLISQFNDAIAVLDVADIDKAIIPLSDQMYTEFFNPVANGTFTEIRRTDSDRVIVIKLRRPTTTSMSPDLDVVHRLRVISSLIAVLYDDVCQRCPLTMAHIARHLWPFLSRDIVDRIVSPSLPVQYLDLERFASALTSAVDDFHYSLRACHFIHEFDCTPLDDFIEQIQAKFCSNLSIQFLSKARNVVMDDSFPMWSVESHLSTDQIPERSARFCSRVTSEFVSDNPGIGFTANAVDCALLIHALLDQQGCISDVVICHFDQTARDILFMFMSIRPLYHEHAFKSAPVLPFLFGNDCLFLAHHVARCVVMYVRETFIDMVSDLADYGRQVICAQYQSLKESAEKMFTRLDGFANISQKKDYDAIILCLTAQVREWNTLRSVLSSTLPEDSTQQILLHLLSTVMEPMVQCILCRSDIPLESANRTFAALSILSDFVSEFHFPESSELCSRFEAVWKRFQVLQGILHPDQSLNCLLIDCDAGKLDVFTHKEIRSLISALFEPSRKRQSLIELRDRRSHSK</sequence>
<name>A0A0H5RP44_9EUKA</name>
<accession>A0A0H5RP44</accession>
<dbReference type="Gene3D" id="1.10.357.150">
    <property type="match status" value="1"/>
</dbReference>
<dbReference type="EMBL" id="HACM01010057">
    <property type="protein sequence ID" value="CRZ10499.1"/>
    <property type="molecule type" value="Transcribed_RNA"/>
</dbReference>
<dbReference type="PANTHER" id="PTHR12205">
    <property type="entry name" value="CENTROMERE/KINETOCHORE PROTEIN ZW10"/>
    <property type="match status" value="1"/>
</dbReference>
<dbReference type="AlphaFoldDB" id="A0A0H5RP44"/>